<name>A0ABD2LHN3_9BILA</name>
<dbReference type="AlphaFoldDB" id="A0ABD2LHN3"/>
<evidence type="ECO:0000313" key="2">
    <source>
        <dbReference type="Proteomes" id="UP001620626"/>
    </source>
</evidence>
<sequence>MPALLLAMAVVDCCRQTVHSQRSHLPYAAVATAADTVKETICWAPHRRRRRVACDCARHTPKSANILSVRHRGGPSGVLDQHFSRNLHNNGELDDDEDVHDDNAVDECQQLNGAAIMAQNGNADEFAQRQTLSTRKNIARLLFQQGEEGLLI</sequence>
<dbReference type="Proteomes" id="UP001620626">
    <property type="component" value="Unassembled WGS sequence"/>
</dbReference>
<accession>A0ABD2LHN3</accession>
<evidence type="ECO:0000313" key="1">
    <source>
        <dbReference type="EMBL" id="KAL3114740.1"/>
    </source>
</evidence>
<gene>
    <name evidence="1" type="ORF">niasHT_014554</name>
</gene>
<organism evidence="1 2">
    <name type="scientific">Heterodera trifolii</name>
    <dbReference type="NCBI Taxonomy" id="157864"/>
    <lineage>
        <taxon>Eukaryota</taxon>
        <taxon>Metazoa</taxon>
        <taxon>Ecdysozoa</taxon>
        <taxon>Nematoda</taxon>
        <taxon>Chromadorea</taxon>
        <taxon>Rhabditida</taxon>
        <taxon>Tylenchina</taxon>
        <taxon>Tylenchomorpha</taxon>
        <taxon>Tylenchoidea</taxon>
        <taxon>Heteroderidae</taxon>
        <taxon>Heteroderinae</taxon>
        <taxon>Heterodera</taxon>
    </lineage>
</organism>
<reference evidence="1 2" key="1">
    <citation type="submission" date="2024-10" db="EMBL/GenBank/DDBJ databases">
        <authorList>
            <person name="Kim D."/>
        </authorList>
    </citation>
    <scope>NUCLEOTIDE SEQUENCE [LARGE SCALE GENOMIC DNA]</scope>
    <source>
        <strain evidence="1">BH-2024</strain>
    </source>
</reference>
<evidence type="ECO:0008006" key="3">
    <source>
        <dbReference type="Google" id="ProtNLM"/>
    </source>
</evidence>
<keyword evidence="2" id="KW-1185">Reference proteome</keyword>
<proteinExistence type="predicted"/>
<comment type="caution">
    <text evidence="1">The sequence shown here is derived from an EMBL/GenBank/DDBJ whole genome shotgun (WGS) entry which is preliminary data.</text>
</comment>
<protein>
    <recommendedName>
        <fullName evidence="3">Secreted protein</fullName>
    </recommendedName>
</protein>
<dbReference type="EMBL" id="JBICBT010000407">
    <property type="protein sequence ID" value="KAL3114740.1"/>
    <property type="molecule type" value="Genomic_DNA"/>
</dbReference>